<evidence type="ECO:0000259" key="4">
    <source>
        <dbReference type="Pfam" id="PF00278"/>
    </source>
</evidence>
<dbReference type="Proteomes" id="UP000764837">
    <property type="component" value="Unassembled WGS sequence"/>
</dbReference>
<evidence type="ECO:0000256" key="1">
    <source>
        <dbReference type="ARBA" id="ARBA00001933"/>
    </source>
</evidence>
<keyword evidence="2" id="KW-0663">Pyridoxal phosphate</keyword>
<dbReference type="EMBL" id="JAFBBP010000001">
    <property type="protein sequence ID" value="MBM7494162.1"/>
    <property type="molecule type" value="Genomic_DNA"/>
</dbReference>
<comment type="similarity">
    <text evidence="3">Belongs to the Orn/Lys/Arg decarboxylase class-II family.</text>
</comment>
<sequence>MTDATLAARFGTPLYVYDQAEIRAAHAALTAALPTPSRLYYSLKANPHPHVAATLAALGCHAEVSSSGELTAALEAHFEPERIMVTGPGKADGTLDIAMRHGVHRFSAESPTDLQRIGLAATRAGVVAQCLLRVNADRVVTGMGLSMTGRASQFGVDASWVAAKPAEFRAPGTQVTGLHLYMGTNIPHTDRLIEQFRTSVTLAADLKGALDVSEIDLGGGFAAPYAHRGARPDYPDLADRLTDLLDDHLSGWRSSAPLVSFEAGRFLVATSGTLFCTVLDVKPSKGRTFVVLDSGVHHLGGMSGLRRLPRVIPDLLTTDIRGVERDCVLVGPLCTPLDTWSDGVALPAVRRGDLVAVPNVGAYGLTASLVAFLGHPAATEVVVDGDRLISASRLTLQRIAVA</sequence>
<comment type="cofactor">
    <cofactor evidence="1">
        <name>pyridoxal 5'-phosphate</name>
        <dbReference type="ChEBI" id="CHEBI:597326"/>
    </cofactor>
</comment>
<dbReference type="InterPro" id="IPR000183">
    <property type="entry name" value="Orn/DAP/Arg_de-COase"/>
</dbReference>
<organism evidence="6 7">
    <name type="scientific">Micromonospora luteifusca</name>
    <dbReference type="NCBI Taxonomy" id="709860"/>
    <lineage>
        <taxon>Bacteria</taxon>
        <taxon>Bacillati</taxon>
        <taxon>Actinomycetota</taxon>
        <taxon>Actinomycetes</taxon>
        <taxon>Micromonosporales</taxon>
        <taxon>Micromonosporaceae</taxon>
        <taxon>Micromonospora</taxon>
    </lineage>
</organism>
<dbReference type="Gene3D" id="2.40.37.10">
    <property type="entry name" value="Lyase, Ornithine Decarboxylase, Chain A, domain 1"/>
    <property type="match status" value="1"/>
</dbReference>
<dbReference type="Pfam" id="PF00278">
    <property type="entry name" value="Orn_DAP_Arg_deC"/>
    <property type="match status" value="1"/>
</dbReference>
<reference evidence="6 7" key="1">
    <citation type="submission" date="2021-01" db="EMBL/GenBank/DDBJ databases">
        <title>Sequencing the genomes of 1000 actinobacteria strains.</title>
        <authorList>
            <person name="Klenk H.-P."/>
        </authorList>
    </citation>
    <scope>NUCLEOTIDE SEQUENCE [LARGE SCALE GENOMIC DNA]</scope>
    <source>
        <strain evidence="6 7">DSM 100204</strain>
    </source>
</reference>
<keyword evidence="6" id="KW-0456">Lyase</keyword>
<dbReference type="PANTHER" id="PTHR43727:SF2">
    <property type="entry name" value="GROUP IV DECARBOXYLASE"/>
    <property type="match status" value="1"/>
</dbReference>
<dbReference type="PANTHER" id="PTHR43727">
    <property type="entry name" value="DIAMINOPIMELATE DECARBOXYLASE"/>
    <property type="match status" value="1"/>
</dbReference>
<dbReference type="PRINTS" id="PR01179">
    <property type="entry name" value="ODADCRBXLASE"/>
</dbReference>
<comment type="caution">
    <text evidence="6">The sequence shown here is derived from an EMBL/GenBank/DDBJ whole genome shotgun (WGS) entry which is preliminary data.</text>
</comment>
<dbReference type="Pfam" id="PF02784">
    <property type="entry name" value="Orn_Arg_deC_N"/>
    <property type="match status" value="1"/>
</dbReference>
<evidence type="ECO:0000259" key="5">
    <source>
        <dbReference type="Pfam" id="PF02784"/>
    </source>
</evidence>
<keyword evidence="7" id="KW-1185">Reference proteome</keyword>
<gene>
    <name evidence="6" type="ORF">JOD64_005384</name>
</gene>
<evidence type="ECO:0000313" key="7">
    <source>
        <dbReference type="Proteomes" id="UP000764837"/>
    </source>
</evidence>
<dbReference type="EC" id="4.1.1.20" evidence="6"/>
<protein>
    <submittedName>
        <fullName evidence="6">Diaminopimelate decarboxylase</fullName>
        <ecNumber evidence="6">4.1.1.20</ecNumber>
    </submittedName>
</protein>
<name>A0ABS2M179_9ACTN</name>
<dbReference type="Gene3D" id="3.20.20.10">
    <property type="entry name" value="Alanine racemase"/>
    <property type="match status" value="1"/>
</dbReference>
<feature type="domain" description="Orn/DAP/Arg decarboxylase 2 C-terminal" evidence="4">
    <location>
        <begin position="14"/>
        <end position="361"/>
    </location>
</feature>
<dbReference type="GO" id="GO:0008836">
    <property type="term" value="F:diaminopimelate decarboxylase activity"/>
    <property type="evidence" value="ECO:0007669"/>
    <property type="project" value="UniProtKB-EC"/>
</dbReference>
<dbReference type="InterPro" id="IPR022644">
    <property type="entry name" value="De-COase2_N"/>
</dbReference>
<evidence type="ECO:0000313" key="6">
    <source>
        <dbReference type="EMBL" id="MBM7494162.1"/>
    </source>
</evidence>
<dbReference type="SUPFAM" id="SSF51419">
    <property type="entry name" value="PLP-binding barrel"/>
    <property type="match status" value="1"/>
</dbReference>
<dbReference type="InterPro" id="IPR009006">
    <property type="entry name" value="Ala_racemase/Decarboxylase_C"/>
</dbReference>
<proteinExistence type="inferred from homology"/>
<dbReference type="InterPro" id="IPR029066">
    <property type="entry name" value="PLP-binding_barrel"/>
</dbReference>
<feature type="domain" description="Orn/DAP/Arg decarboxylase 2 N-terminal" evidence="5">
    <location>
        <begin position="20"/>
        <end position="269"/>
    </location>
</feature>
<evidence type="ECO:0000256" key="3">
    <source>
        <dbReference type="RuleBase" id="RU003737"/>
    </source>
</evidence>
<evidence type="ECO:0000256" key="2">
    <source>
        <dbReference type="ARBA" id="ARBA00022898"/>
    </source>
</evidence>
<accession>A0ABS2M179</accession>
<dbReference type="InterPro" id="IPR022643">
    <property type="entry name" value="De-COase2_C"/>
</dbReference>
<dbReference type="RefSeq" id="WP_204944776.1">
    <property type="nucleotide sequence ID" value="NZ_JAFBBP010000001.1"/>
</dbReference>
<dbReference type="SUPFAM" id="SSF50621">
    <property type="entry name" value="Alanine racemase C-terminal domain-like"/>
    <property type="match status" value="1"/>
</dbReference>